<dbReference type="SMART" id="SM00849">
    <property type="entry name" value="Lactamase_B"/>
    <property type="match status" value="1"/>
</dbReference>
<protein>
    <recommendedName>
        <fullName evidence="1">Metallo-beta-lactamase domain-containing protein</fullName>
    </recommendedName>
</protein>
<dbReference type="InterPro" id="IPR050662">
    <property type="entry name" value="Sec-metab_biosynth-thioest"/>
</dbReference>
<sequence>MEGLERWEDGWRVRLPLPFPLKWIYAYLLPGSDGYAIIDSGLHTEEAWRTWQDVWKHLNVDPRSVRTIVLTHYHPDHYGLTGRLQQYTGADVWMSPLTVQYAQLNWKDVGQLEKMVSFYQTHGLPDEAAHDMKRDLTQFREWVSPHPHHIQTFEGGDRLTLGDRTYEVWHTPGHAEDHVSFFDPEREWLVGGDALLRKITPNISLYPGHDPNPLQTYFVTLKKLRQKNIRRVLPAHGPAFENVHVRIRELIDHHEERLHWTEQLVDGTRTAYDICLQLFGTNLSIHNLRFALAETLAHLEYLRSEGRLVLAERGEGVTYGPS</sequence>
<gene>
    <name evidence="2" type="ORF">B0W44_08880</name>
</gene>
<dbReference type="Pfam" id="PF21221">
    <property type="entry name" value="B_lactamase-like_C"/>
    <property type="match status" value="1"/>
</dbReference>
<dbReference type="STRING" id="1471761.B0W44_08880"/>
<proteinExistence type="predicted"/>
<reference evidence="2 3" key="1">
    <citation type="journal article" date="2015" name="Int. J. Syst. Evol. Microbiol.">
        <title>Novibacillus thermophilus gen. nov., sp. nov., a Gram-staining-negative and moderately thermophilic member of the family Thermoactinomycetaceae.</title>
        <authorList>
            <person name="Yang G."/>
            <person name="Chen J."/>
            <person name="Zhou S."/>
        </authorList>
    </citation>
    <scope>NUCLEOTIDE SEQUENCE [LARGE SCALE GENOMIC DNA]</scope>
    <source>
        <strain evidence="2 3">SG-1</strain>
    </source>
</reference>
<accession>A0A1U9K794</accession>
<evidence type="ECO:0000313" key="2">
    <source>
        <dbReference type="EMBL" id="AQS55890.1"/>
    </source>
</evidence>
<dbReference type="EMBL" id="CP019699">
    <property type="protein sequence ID" value="AQS55890.1"/>
    <property type="molecule type" value="Genomic_DNA"/>
</dbReference>
<dbReference type="KEGG" id="ntr:B0W44_08880"/>
<dbReference type="InterPro" id="IPR036866">
    <property type="entry name" value="RibonucZ/Hydroxyglut_hydro"/>
</dbReference>
<evidence type="ECO:0000259" key="1">
    <source>
        <dbReference type="SMART" id="SM00849"/>
    </source>
</evidence>
<feature type="domain" description="Metallo-beta-lactamase" evidence="1">
    <location>
        <begin position="23"/>
        <end position="236"/>
    </location>
</feature>
<dbReference type="InterPro" id="IPR001279">
    <property type="entry name" value="Metallo-B-lactamas"/>
</dbReference>
<dbReference type="SUPFAM" id="SSF56281">
    <property type="entry name" value="Metallo-hydrolase/oxidoreductase"/>
    <property type="match status" value="1"/>
</dbReference>
<dbReference type="Gene3D" id="3.60.15.10">
    <property type="entry name" value="Ribonuclease Z/Hydroxyacylglutathione hydrolase-like"/>
    <property type="match status" value="1"/>
</dbReference>
<dbReference type="CDD" id="cd07725">
    <property type="entry name" value="TTHA1429-like_MBL-fold"/>
    <property type="match status" value="1"/>
</dbReference>
<dbReference type="Gene3D" id="1.10.10.10">
    <property type="entry name" value="Winged helix-like DNA-binding domain superfamily/Winged helix DNA-binding domain"/>
    <property type="match status" value="1"/>
</dbReference>
<dbReference type="AlphaFoldDB" id="A0A1U9K794"/>
<dbReference type="Pfam" id="PF00753">
    <property type="entry name" value="Lactamase_B"/>
    <property type="match status" value="1"/>
</dbReference>
<dbReference type="PANTHER" id="PTHR23131:SF4">
    <property type="entry name" value="METALLO-BETA-LACTAMASE SUPERFAMILY POTEIN"/>
    <property type="match status" value="1"/>
</dbReference>
<dbReference type="InterPro" id="IPR048933">
    <property type="entry name" value="B_lactamase-like_C"/>
</dbReference>
<dbReference type="PANTHER" id="PTHR23131">
    <property type="entry name" value="ENDORIBONUCLEASE LACTB2"/>
    <property type="match status" value="1"/>
</dbReference>
<name>A0A1U9K794_9BACL</name>
<dbReference type="InterPro" id="IPR036388">
    <property type="entry name" value="WH-like_DNA-bd_sf"/>
</dbReference>
<dbReference type="RefSeq" id="WP_077719753.1">
    <property type="nucleotide sequence ID" value="NZ_CP019699.1"/>
</dbReference>
<organism evidence="2 3">
    <name type="scientific">Novibacillus thermophilus</name>
    <dbReference type="NCBI Taxonomy" id="1471761"/>
    <lineage>
        <taxon>Bacteria</taxon>
        <taxon>Bacillati</taxon>
        <taxon>Bacillota</taxon>
        <taxon>Bacilli</taxon>
        <taxon>Bacillales</taxon>
        <taxon>Thermoactinomycetaceae</taxon>
        <taxon>Novibacillus</taxon>
    </lineage>
</organism>
<dbReference type="OrthoDB" id="9761531at2"/>
<evidence type="ECO:0000313" key="3">
    <source>
        <dbReference type="Proteomes" id="UP000188603"/>
    </source>
</evidence>
<dbReference type="Proteomes" id="UP000188603">
    <property type="component" value="Chromosome"/>
</dbReference>
<keyword evidence="3" id="KW-1185">Reference proteome</keyword>